<dbReference type="GO" id="GO:0008270">
    <property type="term" value="F:zinc ion binding"/>
    <property type="evidence" value="ECO:0007669"/>
    <property type="project" value="InterPro"/>
</dbReference>
<dbReference type="PANTHER" id="PTHR31001">
    <property type="entry name" value="UNCHARACTERIZED TRANSCRIPTIONAL REGULATORY PROTEIN"/>
    <property type="match status" value="1"/>
</dbReference>
<dbReference type="GO" id="GO:0005634">
    <property type="term" value="C:nucleus"/>
    <property type="evidence" value="ECO:0007669"/>
    <property type="project" value="UniProtKB-SubCell"/>
</dbReference>
<evidence type="ECO:0000256" key="2">
    <source>
        <dbReference type="ARBA" id="ARBA00022723"/>
    </source>
</evidence>
<feature type="region of interest" description="Disordered" evidence="4">
    <location>
        <begin position="1"/>
        <end position="34"/>
    </location>
</feature>
<dbReference type="EMBL" id="QVQW01000122">
    <property type="protein sequence ID" value="RKU40080.1"/>
    <property type="molecule type" value="Genomic_DNA"/>
</dbReference>
<keyword evidence="7" id="KW-1185">Reference proteome</keyword>
<feature type="region of interest" description="Disordered" evidence="4">
    <location>
        <begin position="143"/>
        <end position="171"/>
    </location>
</feature>
<gene>
    <name evidence="6" type="ORF">DL546_001202</name>
</gene>
<dbReference type="Proteomes" id="UP000275385">
    <property type="component" value="Unassembled WGS sequence"/>
</dbReference>
<dbReference type="PROSITE" id="PS50048">
    <property type="entry name" value="ZN2_CY6_FUNGAL_2"/>
    <property type="match status" value="1"/>
</dbReference>
<evidence type="ECO:0000256" key="1">
    <source>
        <dbReference type="ARBA" id="ARBA00004123"/>
    </source>
</evidence>
<dbReference type="OrthoDB" id="2269373at2759"/>
<organism evidence="6 7">
    <name type="scientific">Coniochaeta pulveracea</name>
    <dbReference type="NCBI Taxonomy" id="177199"/>
    <lineage>
        <taxon>Eukaryota</taxon>
        <taxon>Fungi</taxon>
        <taxon>Dikarya</taxon>
        <taxon>Ascomycota</taxon>
        <taxon>Pezizomycotina</taxon>
        <taxon>Sordariomycetes</taxon>
        <taxon>Sordariomycetidae</taxon>
        <taxon>Coniochaetales</taxon>
        <taxon>Coniochaetaceae</taxon>
        <taxon>Coniochaeta</taxon>
    </lineage>
</organism>
<reference evidence="6 7" key="1">
    <citation type="submission" date="2018-08" db="EMBL/GenBank/DDBJ databases">
        <title>Draft genome of the lignicolous fungus Coniochaeta pulveracea.</title>
        <authorList>
            <person name="Borstlap C.J."/>
            <person name="De Witt R.N."/>
            <person name="Botha A."/>
            <person name="Volschenk H."/>
        </authorList>
    </citation>
    <scope>NUCLEOTIDE SEQUENCE [LARGE SCALE GENOMIC DNA]</scope>
    <source>
        <strain evidence="6 7">CAB683</strain>
    </source>
</reference>
<dbReference type="InterPro" id="IPR036864">
    <property type="entry name" value="Zn2-C6_fun-type_DNA-bd_sf"/>
</dbReference>
<feature type="compositionally biased region" description="Polar residues" evidence="4">
    <location>
        <begin position="14"/>
        <end position="24"/>
    </location>
</feature>
<dbReference type="InterPro" id="IPR050613">
    <property type="entry name" value="Sec_Metabolite_Reg"/>
</dbReference>
<sequence length="794" mass="88954">MDEPEGQAADASPALSQQSTSGNGNHKGKSSRVLSCQMCQKRKTKCDKKFPCQNCLKANIECKPSVPAPPRKRKKPNQDLRDRLELLESLFVTTGIGLPQPDGSGPRTASPRDKADVLDHEPFCSTASLPVIKQELRTVQGAATAPSSGTSHSHHVKRGNHGKTGVMVQEGGGTRFMDSELLATMYREVRKIRRMVEMESDQEDDNDCSEAGTPSEASALFVGAESPSVTGDAQDLWPTRDKALFLWQVYLRRVNPLTKIIHVPTLECYVGRSYEEVPRNIRALLFSIFLMAVVTMTVDECREALRTTKEVEVETFASAVRMTLQQLNFIVTDNLAVLQAIVIYFISLQGRSHRHTAWISNGVVIRIAQKMGLHRDGKKLGLPPFETEMRRRVWWQIIMLDSKYALLTGLNESVLPRGWDTEEPKNLNDSDIHPDAVEYFQDSPGPTEMVFCLMTASFAKLMANTPNFEAMIMSIEQGQTPHELPEERAQHLEQMKNICLTLVDVVNKFCDPETGDEIHRLADETRRHIIQKLNDFSKTAKEQPEYGVEIHNAEDNTFKLALCGLEHDEQMGQTFRATGFEWWALLHFRLENLLYVASQLCKRTTGTLVDRAWKQVNGTFSLHPEFFDLSKSGHLLLARIILRAWSLREAALVEQNQVVPLTPSYVTKLRGLLPSETFSSSQRPPQLGSQDRNSPVRTFNLASQPEPGFDMSMPLDLGSFNGLSALETTNILSGQPQSNHLDYGLFPYYDTGSMDVQMTGEDSLWRDSMTNQMSGDLHPGGNGYMNGNGAWYTG</sequence>
<comment type="subcellular location">
    <subcellularLocation>
        <location evidence="1">Nucleus</location>
    </subcellularLocation>
</comment>
<keyword evidence="2" id="KW-0479">Metal-binding</keyword>
<feature type="region of interest" description="Disordered" evidence="4">
    <location>
        <begin position="95"/>
        <end position="114"/>
    </location>
</feature>
<dbReference type="InterPro" id="IPR007219">
    <property type="entry name" value="XnlR_reg_dom"/>
</dbReference>
<dbReference type="GO" id="GO:0006351">
    <property type="term" value="P:DNA-templated transcription"/>
    <property type="evidence" value="ECO:0007669"/>
    <property type="project" value="InterPro"/>
</dbReference>
<proteinExistence type="predicted"/>
<evidence type="ECO:0000256" key="3">
    <source>
        <dbReference type="ARBA" id="ARBA00023242"/>
    </source>
</evidence>
<name>A0A420XX08_9PEZI</name>
<dbReference type="Pfam" id="PF04082">
    <property type="entry name" value="Fungal_trans"/>
    <property type="match status" value="1"/>
</dbReference>
<dbReference type="InterPro" id="IPR001138">
    <property type="entry name" value="Zn2Cys6_DnaBD"/>
</dbReference>
<feature type="region of interest" description="Disordered" evidence="4">
    <location>
        <begin position="676"/>
        <end position="707"/>
    </location>
</feature>
<dbReference type="Pfam" id="PF00172">
    <property type="entry name" value="Zn_clus"/>
    <property type="match status" value="1"/>
</dbReference>
<dbReference type="SMART" id="SM00906">
    <property type="entry name" value="Fungal_trans"/>
    <property type="match status" value="1"/>
</dbReference>
<evidence type="ECO:0000259" key="5">
    <source>
        <dbReference type="PROSITE" id="PS50048"/>
    </source>
</evidence>
<dbReference type="STRING" id="177199.A0A420XX08"/>
<evidence type="ECO:0000313" key="6">
    <source>
        <dbReference type="EMBL" id="RKU40080.1"/>
    </source>
</evidence>
<dbReference type="SMART" id="SM00066">
    <property type="entry name" value="GAL4"/>
    <property type="match status" value="1"/>
</dbReference>
<dbReference type="Gene3D" id="4.10.240.10">
    <property type="entry name" value="Zn(2)-C6 fungal-type DNA-binding domain"/>
    <property type="match status" value="1"/>
</dbReference>
<evidence type="ECO:0000313" key="7">
    <source>
        <dbReference type="Proteomes" id="UP000275385"/>
    </source>
</evidence>
<dbReference type="AlphaFoldDB" id="A0A420XX08"/>
<protein>
    <recommendedName>
        <fullName evidence="5">Zn(2)-C6 fungal-type domain-containing protein</fullName>
    </recommendedName>
</protein>
<keyword evidence="3" id="KW-0539">Nucleus</keyword>
<feature type="domain" description="Zn(2)-C6 fungal-type" evidence="5">
    <location>
        <begin position="35"/>
        <end position="62"/>
    </location>
</feature>
<dbReference type="CDD" id="cd00067">
    <property type="entry name" value="GAL4"/>
    <property type="match status" value="1"/>
</dbReference>
<evidence type="ECO:0000256" key="4">
    <source>
        <dbReference type="SAM" id="MobiDB-lite"/>
    </source>
</evidence>
<dbReference type="PANTHER" id="PTHR31001:SF85">
    <property type="entry name" value="ZN(II)2CYS6 TRANSCRIPTION FACTOR (EUROFUNG)"/>
    <property type="match status" value="1"/>
</dbReference>
<dbReference type="CDD" id="cd12148">
    <property type="entry name" value="fungal_TF_MHR"/>
    <property type="match status" value="1"/>
</dbReference>
<dbReference type="GO" id="GO:0003677">
    <property type="term" value="F:DNA binding"/>
    <property type="evidence" value="ECO:0007669"/>
    <property type="project" value="InterPro"/>
</dbReference>
<dbReference type="GO" id="GO:0000981">
    <property type="term" value="F:DNA-binding transcription factor activity, RNA polymerase II-specific"/>
    <property type="evidence" value="ECO:0007669"/>
    <property type="project" value="InterPro"/>
</dbReference>
<feature type="compositionally biased region" description="Polar residues" evidence="4">
    <location>
        <begin position="676"/>
        <end position="703"/>
    </location>
</feature>
<dbReference type="SUPFAM" id="SSF57701">
    <property type="entry name" value="Zn2/Cys6 DNA-binding domain"/>
    <property type="match status" value="1"/>
</dbReference>
<feature type="compositionally biased region" description="Basic residues" evidence="4">
    <location>
        <begin position="152"/>
        <end position="161"/>
    </location>
</feature>
<comment type="caution">
    <text evidence="6">The sequence shown here is derived from an EMBL/GenBank/DDBJ whole genome shotgun (WGS) entry which is preliminary data.</text>
</comment>
<accession>A0A420XX08</accession>